<gene>
    <name evidence="1" type="ORF">METZ01_LOCUS3297</name>
</gene>
<name>A0A381NA63_9ZZZZ</name>
<dbReference type="AlphaFoldDB" id="A0A381NA63"/>
<protein>
    <submittedName>
        <fullName evidence="1">Uncharacterized protein</fullName>
    </submittedName>
</protein>
<reference evidence="1" key="1">
    <citation type="submission" date="2018-05" db="EMBL/GenBank/DDBJ databases">
        <authorList>
            <person name="Lanie J.A."/>
            <person name="Ng W.-L."/>
            <person name="Kazmierczak K.M."/>
            <person name="Andrzejewski T.M."/>
            <person name="Davidsen T.M."/>
            <person name="Wayne K.J."/>
            <person name="Tettelin H."/>
            <person name="Glass J.I."/>
            <person name="Rusch D."/>
            <person name="Podicherti R."/>
            <person name="Tsui H.-C.T."/>
            <person name="Winkler M.E."/>
        </authorList>
    </citation>
    <scope>NUCLEOTIDE SEQUENCE</scope>
</reference>
<proteinExistence type="predicted"/>
<feature type="non-terminal residue" evidence="1">
    <location>
        <position position="1"/>
    </location>
</feature>
<accession>A0A381NA63</accession>
<evidence type="ECO:0000313" key="1">
    <source>
        <dbReference type="EMBL" id="SUZ50443.1"/>
    </source>
</evidence>
<sequence length="77" mass="8090">VLTVVIALIIFFGAWAVSADVGNRTLAFGLPGTTPTLSGSNIEDENSGPYQIARLNDQGTAGDTWWGGAFLRACPLH</sequence>
<organism evidence="1">
    <name type="scientific">marine metagenome</name>
    <dbReference type="NCBI Taxonomy" id="408172"/>
    <lineage>
        <taxon>unclassified sequences</taxon>
        <taxon>metagenomes</taxon>
        <taxon>ecological metagenomes</taxon>
    </lineage>
</organism>
<dbReference type="EMBL" id="UINC01000170">
    <property type="protein sequence ID" value="SUZ50443.1"/>
    <property type="molecule type" value="Genomic_DNA"/>
</dbReference>